<dbReference type="Pfam" id="PF02777">
    <property type="entry name" value="Sod_Fe_C"/>
    <property type="match status" value="1"/>
</dbReference>
<dbReference type="FunFam" id="1.10.287.990:FF:000001">
    <property type="entry name" value="Superoxide dismutase"/>
    <property type="match status" value="1"/>
</dbReference>
<dbReference type="Proteomes" id="UP000226442">
    <property type="component" value="Unassembled WGS sequence"/>
</dbReference>
<feature type="binding site" evidence="6">
    <location>
        <position position="74"/>
    </location>
    <ligand>
        <name>Mn(2+)</name>
        <dbReference type="ChEBI" id="CHEBI:29035"/>
    </ligand>
</feature>
<dbReference type="FunFam" id="3.55.40.20:FF:000001">
    <property type="entry name" value="Superoxide dismutase"/>
    <property type="match status" value="1"/>
</dbReference>
<evidence type="ECO:0000256" key="3">
    <source>
        <dbReference type="ARBA" id="ARBA00012682"/>
    </source>
</evidence>
<accession>A0A2G4F339</accession>
<protein>
    <recommendedName>
        <fullName evidence="3 7">Superoxide dismutase</fullName>
        <ecNumber evidence="3 7">1.15.1.1</ecNumber>
    </recommendedName>
</protein>
<reference evidence="11" key="1">
    <citation type="submission" date="2017-10" db="EMBL/GenBank/DDBJ databases">
        <title>Draft genome sequence of the planktic cyanobacteria Tychonema bourrellyi isolated from alpine lentic freshwater.</title>
        <authorList>
            <person name="Tett A."/>
            <person name="Armanini F."/>
            <person name="Asnicar F."/>
            <person name="Boscaini A."/>
            <person name="Pasolli E."/>
            <person name="Zolfo M."/>
            <person name="Donati C."/>
            <person name="Salmaso N."/>
            <person name="Segata N."/>
        </authorList>
    </citation>
    <scope>NUCLEOTIDE SEQUENCE</scope>
    <source>
        <strain evidence="11">FEM_GT703</strain>
    </source>
</reference>
<dbReference type="PRINTS" id="PR01703">
    <property type="entry name" value="MNSODISMTASE"/>
</dbReference>
<dbReference type="EC" id="1.15.1.1" evidence="3 7"/>
<dbReference type="Gene3D" id="1.20.5.510">
    <property type="entry name" value="Single helix bin"/>
    <property type="match status" value="1"/>
</dbReference>
<dbReference type="PROSITE" id="PS51257">
    <property type="entry name" value="PROKAR_LIPOPROTEIN"/>
    <property type="match status" value="1"/>
</dbReference>
<dbReference type="InterPro" id="IPR036324">
    <property type="entry name" value="Mn/Fe_SOD_N_sf"/>
</dbReference>
<keyword evidence="8" id="KW-0732">Signal</keyword>
<dbReference type="Pfam" id="PF00081">
    <property type="entry name" value="Sod_Fe_N"/>
    <property type="match status" value="1"/>
</dbReference>
<organism evidence="11 12">
    <name type="scientific">Tychonema bourrellyi FEM_GT703</name>
    <dbReference type="NCBI Taxonomy" id="2040638"/>
    <lineage>
        <taxon>Bacteria</taxon>
        <taxon>Bacillati</taxon>
        <taxon>Cyanobacteriota</taxon>
        <taxon>Cyanophyceae</taxon>
        <taxon>Oscillatoriophycideae</taxon>
        <taxon>Oscillatoriales</taxon>
        <taxon>Microcoleaceae</taxon>
        <taxon>Tychonema</taxon>
    </lineage>
</organism>
<evidence type="ECO:0000256" key="1">
    <source>
        <dbReference type="ARBA" id="ARBA00008714"/>
    </source>
</evidence>
<dbReference type="SUPFAM" id="SSF46609">
    <property type="entry name" value="Fe,Mn superoxide dismutase (SOD), N-terminal domain"/>
    <property type="match status" value="1"/>
</dbReference>
<evidence type="ECO:0000256" key="5">
    <source>
        <dbReference type="ARBA" id="ARBA00023002"/>
    </source>
</evidence>
<evidence type="ECO:0000256" key="6">
    <source>
        <dbReference type="PIRSR" id="PIRSR000349-1"/>
    </source>
</evidence>
<evidence type="ECO:0000259" key="9">
    <source>
        <dbReference type="Pfam" id="PF00081"/>
    </source>
</evidence>
<proteinExistence type="inferred from homology"/>
<evidence type="ECO:0000259" key="10">
    <source>
        <dbReference type="Pfam" id="PF02777"/>
    </source>
</evidence>
<feature type="binding site" evidence="6">
    <location>
        <position position="129"/>
    </location>
    <ligand>
        <name>Mn(2+)</name>
        <dbReference type="ChEBI" id="CHEBI:29035"/>
    </ligand>
</feature>
<feature type="signal peptide" evidence="8">
    <location>
        <begin position="1"/>
        <end position="26"/>
    </location>
</feature>
<dbReference type="InterPro" id="IPR006311">
    <property type="entry name" value="TAT_signal"/>
</dbReference>
<sequence>MTHKRRDFLYLLTASVGAITTGACQASGNNLPQANPTTEATKIAQTPALFTLPPLPYEYNALEPHIDGRTMQFHHDKHHAAYVKNLNDAVSKYPQLKNMSAEDMLRDLSKVPEDIRTVVRNNGGGHVNHSMFWEIMSPKGGGEPTGALATAIKQSFGSADAFKAKFNDAGTKRFGSGWVWLVRTKAGKLQIATTPNQDSPFMDGNYPIMGNDVWEHAYYLKYQNLRADYLKAWWNVVNWTEINKRYEKAI</sequence>
<dbReference type="PIRSF" id="PIRSF000349">
    <property type="entry name" value="SODismutase"/>
    <property type="match status" value="1"/>
</dbReference>
<evidence type="ECO:0000313" key="11">
    <source>
        <dbReference type="EMBL" id="PHX56158.1"/>
    </source>
</evidence>
<dbReference type="RefSeq" id="WP_096829388.1">
    <property type="nucleotide sequence ID" value="NZ_NXIB02000029.1"/>
</dbReference>
<dbReference type="InterPro" id="IPR019833">
    <property type="entry name" value="Mn/Fe_SOD_BS"/>
</dbReference>
<dbReference type="Gene3D" id="1.10.287.990">
    <property type="entry name" value="Fe,Mn superoxide dismutase (SOD) domain"/>
    <property type="match status" value="1"/>
</dbReference>
<keyword evidence="5 7" id="KW-0560">Oxidoreductase</keyword>
<dbReference type="PANTHER" id="PTHR43595">
    <property type="entry name" value="37S RIBOSOMAL PROTEIN S26, MITOCHONDRIAL"/>
    <property type="match status" value="1"/>
</dbReference>
<evidence type="ECO:0000256" key="8">
    <source>
        <dbReference type="SAM" id="SignalP"/>
    </source>
</evidence>
<feature type="domain" description="Manganese/iron superoxide dismutase N-terminal" evidence="9">
    <location>
        <begin position="50"/>
        <end position="137"/>
    </location>
</feature>
<feature type="binding site" evidence="6">
    <location>
        <position position="216"/>
    </location>
    <ligand>
        <name>Mn(2+)</name>
        <dbReference type="ChEBI" id="CHEBI:29035"/>
    </ligand>
</feature>
<comment type="subunit">
    <text evidence="2">Homodimer.</text>
</comment>
<dbReference type="InterPro" id="IPR019832">
    <property type="entry name" value="Mn/Fe_SOD_C"/>
</dbReference>
<dbReference type="Gene3D" id="3.55.40.20">
    <property type="entry name" value="Iron/manganese superoxide dismutase, C-terminal domain"/>
    <property type="match status" value="1"/>
</dbReference>
<keyword evidence="4 6" id="KW-0479">Metal-binding</keyword>
<dbReference type="GO" id="GO:0046872">
    <property type="term" value="F:metal ion binding"/>
    <property type="evidence" value="ECO:0007669"/>
    <property type="project" value="UniProtKB-KW"/>
</dbReference>
<dbReference type="GO" id="GO:0004784">
    <property type="term" value="F:superoxide dismutase activity"/>
    <property type="evidence" value="ECO:0007669"/>
    <property type="project" value="UniProtKB-EC"/>
</dbReference>
<gene>
    <name evidence="11" type="ORF">CP500_006855</name>
</gene>
<dbReference type="EMBL" id="NXIB02000029">
    <property type="protein sequence ID" value="PHX56158.1"/>
    <property type="molecule type" value="Genomic_DNA"/>
</dbReference>
<dbReference type="PROSITE" id="PS51318">
    <property type="entry name" value="TAT"/>
    <property type="match status" value="1"/>
</dbReference>
<comment type="caution">
    <text evidence="11">The sequence shown here is derived from an EMBL/GenBank/DDBJ whole genome shotgun (WGS) entry which is preliminary data.</text>
</comment>
<evidence type="ECO:0000256" key="7">
    <source>
        <dbReference type="RuleBase" id="RU000414"/>
    </source>
</evidence>
<dbReference type="InterPro" id="IPR001189">
    <property type="entry name" value="Mn/Fe_SOD"/>
</dbReference>
<dbReference type="SUPFAM" id="SSF54719">
    <property type="entry name" value="Fe,Mn superoxide dismutase (SOD), C-terminal domain"/>
    <property type="match status" value="1"/>
</dbReference>
<dbReference type="PROSITE" id="PS00088">
    <property type="entry name" value="SOD_MN"/>
    <property type="match status" value="1"/>
</dbReference>
<feature type="domain" description="Manganese/iron superoxide dismutase C-terminal" evidence="10">
    <location>
        <begin position="144"/>
        <end position="245"/>
    </location>
</feature>
<comment type="similarity">
    <text evidence="1 7">Belongs to the iron/manganese superoxide dismutase family.</text>
</comment>
<evidence type="ECO:0000256" key="2">
    <source>
        <dbReference type="ARBA" id="ARBA00011738"/>
    </source>
</evidence>
<keyword evidence="12" id="KW-1185">Reference proteome</keyword>
<dbReference type="AlphaFoldDB" id="A0A2G4F339"/>
<comment type="catalytic activity">
    <reaction evidence="7">
        <text>2 superoxide + 2 H(+) = H2O2 + O2</text>
        <dbReference type="Rhea" id="RHEA:20696"/>
        <dbReference type="ChEBI" id="CHEBI:15378"/>
        <dbReference type="ChEBI" id="CHEBI:15379"/>
        <dbReference type="ChEBI" id="CHEBI:16240"/>
        <dbReference type="ChEBI" id="CHEBI:18421"/>
        <dbReference type="EC" id="1.15.1.1"/>
    </reaction>
</comment>
<dbReference type="InterPro" id="IPR019831">
    <property type="entry name" value="Mn/Fe_SOD_N"/>
</dbReference>
<dbReference type="InterPro" id="IPR036314">
    <property type="entry name" value="SOD_C_sf"/>
</dbReference>
<feature type="binding site" evidence="6">
    <location>
        <position position="212"/>
    </location>
    <ligand>
        <name>Mn(2+)</name>
        <dbReference type="ChEBI" id="CHEBI:29035"/>
    </ligand>
</feature>
<evidence type="ECO:0000256" key="4">
    <source>
        <dbReference type="ARBA" id="ARBA00022723"/>
    </source>
</evidence>
<feature type="chain" id="PRO_5013733994" description="Superoxide dismutase" evidence="8">
    <location>
        <begin position="27"/>
        <end position="250"/>
    </location>
</feature>
<evidence type="ECO:0000313" key="12">
    <source>
        <dbReference type="Proteomes" id="UP000226442"/>
    </source>
</evidence>
<dbReference type="OrthoDB" id="9803125at2"/>
<name>A0A2G4F339_9CYAN</name>
<dbReference type="PANTHER" id="PTHR43595:SF2">
    <property type="entry name" value="SMALL RIBOSOMAL SUBUNIT PROTEIN MS42"/>
    <property type="match status" value="1"/>
</dbReference>
<dbReference type="GO" id="GO:0005737">
    <property type="term" value="C:cytoplasm"/>
    <property type="evidence" value="ECO:0007669"/>
    <property type="project" value="TreeGrafter"/>
</dbReference>
<comment type="function">
    <text evidence="7">Destroys radicals which are normally produced within the cells and which are toxic to biological systems.</text>
</comment>